<evidence type="ECO:0000313" key="3">
    <source>
        <dbReference type="Proteomes" id="UP000242525"/>
    </source>
</evidence>
<organism evidence="2 3">
    <name type="scientific">Geotrichum candidum</name>
    <name type="common">Oospora lactis</name>
    <name type="synonym">Dipodascus geotrichum</name>
    <dbReference type="NCBI Taxonomy" id="1173061"/>
    <lineage>
        <taxon>Eukaryota</taxon>
        <taxon>Fungi</taxon>
        <taxon>Dikarya</taxon>
        <taxon>Ascomycota</taxon>
        <taxon>Saccharomycotina</taxon>
        <taxon>Dipodascomycetes</taxon>
        <taxon>Dipodascales</taxon>
        <taxon>Dipodascaceae</taxon>
        <taxon>Geotrichum</taxon>
    </lineage>
</organism>
<name>A0A0J9XKN6_GEOCN</name>
<feature type="region of interest" description="Disordered" evidence="1">
    <location>
        <begin position="57"/>
        <end position="77"/>
    </location>
</feature>
<feature type="region of interest" description="Disordered" evidence="1">
    <location>
        <begin position="122"/>
        <end position="147"/>
    </location>
</feature>
<dbReference type="AlphaFoldDB" id="A0A0J9XKN6"/>
<gene>
    <name evidence="2" type="ORF">BN980_GECA32s00670g</name>
</gene>
<proteinExistence type="predicted"/>
<dbReference type="Proteomes" id="UP000242525">
    <property type="component" value="Unassembled WGS sequence"/>
</dbReference>
<feature type="compositionally biased region" description="Basic residues" evidence="1">
    <location>
        <begin position="134"/>
        <end position="147"/>
    </location>
</feature>
<sequence>MEGIKAFFGFGNTDSAAKLRCKQYLEEAVEYGSTLSPVPEFIPFIKEYLATLPKNNEATHATGDHHDSDSAAVTDGTDEDPFWAKWDDFKEDALNLLTTRPENTNAVPEGDFVAMWQHLENGRHPASTAPPTTHNRRRSSLARVRLA</sequence>
<reference evidence="2" key="1">
    <citation type="submission" date="2014-03" db="EMBL/GenBank/DDBJ databases">
        <authorList>
            <person name="Casaregola S."/>
        </authorList>
    </citation>
    <scope>NUCLEOTIDE SEQUENCE [LARGE SCALE GENOMIC DNA]</scope>
    <source>
        <strain evidence="2">CLIB 918</strain>
    </source>
</reference>
<comment type="caution">
    <text evidence="2">The sequence shown here is derived from an EMBL/GenBank/DDBJ whole genome shotgun (WGS) entry which is preliminary data.</text>
</comment>
<dbReference type="EMBL" id="CCBN010000028">
    <property type="protein sequence ID" value="CDO57983.1"/>
    <property type="molecule type" value="Genomic_DNA"/>
</dbReference>
<keyword evidence="3" id="KW-1185">Reference proteome</keyword>
<evidence type="ECO:0000313" key="2">
    <source>
        <dbReference type="EMBL" id="CDO57983.1"/>
    </source>
</evidence>
<evidence type="ECO:0000256" key="1">
    <source>
        <dbReference type="SAM" id="MobiDB-lite"/>
    </source>
</evidence>
<protein>
    <submittedName>
        <fullName evidence="2">Uncharacterized protein</fullName>
    </submittedName>
</protein>
<accession>A0A0J9XKN6</accession>